<dbReference type="HOGENOM" id="CLU_3051282_0_0_1"/>
<organism evidence="1 2">
    <name type="scientific">Pisolithus microcarpus 441</name>
    <dbReference type="NCBI Taxonomy" id="765257"/>
    <lineage>
        <taxon>Eukaryota</taxon>
        <taxon>Fungi</taxon>
        <taxon>Dikarya</taxon>
        <taxon>Basidiomycota</taxon>
        <taxon>Agaricomycotina</taxon>
        <taxon>Agaricomycetes</taxon>
        <taxon>Agaricomycetidae</taxon>
        <taxon>Boletales</taxon>
        <taxon>Sclerodermatineae</taxon>
        <taxon>Pisolithaceae</taxon>
        <taxon>Pisolithus</taxon>
    </lineage>
</organism>
<gene>
    <name evidence="1" type="ORF">PISMIDRAFT_680761</name>
</gene>
<evidence type="ECO:0000313" key="2">
    <source>
        <dbReference type="Proteomes" id="UP000054018"/>
    </source>
</evidence>
<reference evidence="1 2" key="1">
    <citation type="submission" date="2014-04" db="EMBL/GenBank/DDBJ databases">
        <authorList>
            <consortium name="DOE Joint Genome Institute"/>
            <person name="Kuo A."/>
            <person name="Kohler A."/>
            <person name="Costa M.D."/>
            <person name="Nagy L.G."/>
            <person name="Floudas D."/>
            <person name="Copeland A."/>
            <person name="Barry K.W."/>
            <person name="Cichocki N."/>
            <person name="Veneault-Fourrey C."/>
            <person name="LaButti K."/>
            <person name="Lindquist E.A."/>
            <person name="Lipzen A."/>
            <person name="Lundell T."/>
            <person name="Morin E."/>
            <person name="Murat C."/>
            <person name="Sun H."/>
            <person name="Tunlid A."/>
            <person name="Henrissat B."/>
            <person name="Grigoriev I.V."/>
            <person name="Hibbett D.S."/>
            <person name="Martin F."/>
            <person name="Nordberg H.P."/>
            <person name="Cantor M.N."/>
            <person name="Hua S.X."/>
        </authorList>
    </citation>
    <scope>NUCLEOTIDE SEQUENCE [LARGE SCALE GENOMIC DNA]</scope>
    <source>
        <strain evidence="1 2">441</strain>
    </source>
</reference>
<reference evidence="2" key="2">
    <citation type="submission" date="2015-01" db="EMBL/GenBank/DDBJ databases">
        <title>Evolutionary Origins and Diversification of the Mycorrhizal Mutualists.</title>
        <authorList>
            <consortium name="DOE Joint Genome Institute"/>
            <consortium name="Mycorrhizal Genomics Consortium"/>
            <person name="Kohler A."/>
            <person name="Kuo A."/>
            <person name="Nagy L.G."/>
            <person name="Floudas D."/>
            <person name="Copeland A."/>
            <person name="Barry K.W."/>
            <person name="Cichocki N."/>
            <person name="Veneault-Fourrey C."/>
            <person name="LaButti K."/>
            <person name="Lindquist E.A."/>
            <person name="Lipzen A."/>
            <person name="Lundell T."/>
            <person name="Morin E."/>
            <person name="Murat C."/>
            <person name="Riley R."/>
            <person name="Ohm R."/>
            <person name="Sun H."/>
            <person name="Tunlid A."/>
            <person name="Henrissat B."/>
            <person name="Grigoriev I.V."/>
            <person name="Hibbett D.S."/>
            <person name="Martin F."/>
        </authorList>
    </citation>
    <scope>NUCLEOTIDE SEQUENCE [LARGE SCALE GENOMIC DNA]</scope>
    <source>
        <strain evidence="2">441</strain>
    </source>
</reference>
<accession>A0A0C9ZQN6</accession>
<dbReference type="Proteomes" id="UP000054018">
    <property type="component" value="Unassembled WGS sequence"/>
</dbReference>
<proteinExistence type="predicted"/>
<sequence length="54" mass="5706">MPSMMVSVSTLSIDSVLGKIFTKTDLPSCGVSSSSKLSKSDRVAEIKDKLLLAC</sequence>
<dbReference type="EMBL" id="KN833744">
    <property type="protein sequence ID" value="KIK21998.1"/>
    <property type="molecule type" value="Genomic_DNA"/>
</dbReference>
<dbReference type="AlphaFoldDB" id="A0A0C9ZQN6"/>
<evidence type="ECO:0000313" key="1">
    <source>
        <dbReference type="EMBL" id="KIK21998.1"/>
    </source>
</evidence>
<name>A0A0C9ZQN6_9AGAM</name>
<keyword evidence="2" id="KW-1185">Reference proteome</keyword>
<protein>
    <submittedName>
        <fullName evidence="1">Uncharacterized protein</fullName>
    </submittedName>
</protein>